<keyword evidence="3 6" id="KW-1133">Transmembrane helix</keyword>
<comment type="subcellular location">
    <subcellularLocation>
        <location evidence="1">Membrane</location>
        <topology evidence="1">Multi-pass membrane protein</topology>
    </subcellularLocation>
</comment>
<dbReference type="InterPro" id="IPR036259">
    <property type="entry name" value="MFS_trans_sf"/>
</dbReference>
<proteinExistence type="predicted"/>
<feature type="domain" description="Major facilitator superfamily (MFS) profile" evidence="7">
    <location>
        <begin position="37"/>
        <end position="519"/>
    </location>
</feature>
<comment type="caution">
    <text evidence="8">The sequence shown here is derived from an EMBL/GenBank/DDBJ whole genome shotgun (WGS) entry which is preliminary data.</text>
</comment>
<evidence type="ECO:0000313" key="9">
    <source>
        <dbReference type="Proteomes" id="UP001600888"/>
    </source>
</evidence>
<dbReference type="PROSITE" id="PS50850">
    <property type="entry name" value="MFS"/>
    <property type="match status" value="1"/>
</dbReference>
<feature type="transmembrane region" description="Helical" evidence="6">
    <location>
        <begin position="339"/>
        <end position="362"/>
    </location>
</feature>
<name>A0ABR4EGB6_9PEZI</name>
<evidence type="ECO:0000259" key="7">
    <source>
        <dbReference type="PROSITE" id="PS50850"/>
    </source>
</evidence>
<evidence type="ECO:0000256" key="1">
    <source>
        <dbReference type="ARBA" id="ARBA00004141"/>
    </source>
</evidence>
<dbReference type="InterPro" id="IPR020846">
    <property type="entry name" value="MFS_dom"/>
</dbReference>
<protein>
    <recommendedName>
        <fullName evidence="7">Major facilitator superfamily (MFS) profile domain-containing protein</fullName>
    </recommendedName>
</protein>
<keyword evidence="4 6" id="KW-0472">Membrane</keyword>
<evidence type="ECO:0000256" key="2">
    <source>
        <dbReference type="ARBA" id="ARBA00022692"/>
    </source>
</evidence>
<dbReference type="Pfam" id="PF07690">
    <property type="entry name" value="MFS_1"/>
    <property type="match status" value="1"/>
</dbReference>
<dbReference type="SUPFAM" id="SSF103473">
    <property type="entry name" value="MFS general substrate transporter"/>
    <property type="match status" value="1"/>
</dbReference>
<keyword evidence="9" id="KW-1185">Reference proteome</keyword>
<feature type="transmembrane region" description="Helical" evidence="6">
    <location>
        <begin position="72"/>
        <end position="90"/>
    </location>
</feature>
<dbReference type="Gene3D" id="1.20.1720.10">
    <property type="entry name" value="Multidrug resistance protein D"/>
    <property type="match status" value="1"/>
</dbReference>
<evidence type="ECO:0000256" key="5">
    <source>
        <dbReference type="SAM" id="MobiDB-lite"/>
    </source>
</evidence>
<evidence type="ECO:0000256" key="3">
    <source>
        <dbReference type="ARBA" id="ARBA00022989"/>
    </source>
</evidence>
<reference evidence="8 9" key="1">
    <citation type="submission" date="2024-03" db="EMBL/GenBank/DDBJ databases">
        <title>A high-quality draft genome sequence of Diaporthe vaccinii, a causative agent of upright dieback and viscid rot disease in cranberry plants.</title>
        <authorList>
            <person name="Sarrasin M."/>
            <person name="Lang B.F."/>
            <person name="Burger G."/>
        </authorList>
    </citation>
    <scope>NUCLEOTIDE SEQUENCE [LARGE SCALE GENOMIC DNA]</scope>
    <source>
        <strain evidence="8 9">IS7</strain>
    </source>
</reference>
<feature type="transmembrane region" description="Helical" evidence="6">
    <location>
        <begin position="127"/>
        <end position="148"/>
    </location>
</feature>
<feature type="region of interest" description="Disordered" evidence="5">
    <location>
        <begin position="1"/>
        <end position="20"/>
    </location>
</feature>
<feature type="transmembrane region" description="Helical" evidence="6">
    <location>
        <begin position="400"/>
        <end position="423"/>
    </location>
</feature>
<gene>
    <name evidence="8" type="ORF">FJTKL_11448</name>
</gene>
<feature type="transmembrane region" description="Helical" evidence="6">
    <location>
        <begin position="34"/>
        <end position="60"/>
    </location>
</feature>
<feature type="transmembrane region" description="Helical" evidence="6">
    <location>
        <begin position="304"/>
        <end position="327"/>
    </location>
</feature>
<feature type="transmembrane region" description="Helical" evidence="6">
    <location>
        <begin position="496"/>
        <end position="515"/>
    </location>
</feature>
<dbReference type="Gene3D" id="1.20.1250.20">
    <property type="entry name" value="MFS general substrate transporter like domains"/>
    <property type="match status" value="1"/>
</dbReference>
<keyword evidence="2 6" id="KW-0812">Transmembrane</keyword>
<feature type="transmembrane region" description="Helical" evidence="6">
    <location>
        <begin position="229"/>
        <end position="246"/>
    </location>
</feature>
<feature type="compositionally biased region" description="Basic and acidic residues" evidence="5">
    <location>
        <begin position="524"/>
        <end position="544"/>
    </location>
</feature>
<dbReference type="PANTHER" id="PTHR23501">
    <property type="entry name" value="MAJOR FACILITATOR SUPERFAMILY"/>
    <property type="match status" value="1"/>
</dbReference>
<evidence type="ECO:0000256" key="6">
    <source>
        <dbReference type="SAM" id="Phobius"/>
    </source>
</evidence>
<dbReference type="PANTHER" id="PTHR23501:SF43">
    <property type="entry name" value="MULTIDRUG TRANSPORTER, PUTATIVE (AFU_ORTHOLOGUE AFUA_6G03040)-RELATED"/>
    <property type="match status" value="1"/>
</dbReference>
<accession>A0ABR4EGB6</accession>
<feature type="transmembrane region" description="Helical" evidence="6">
    <location>
        <begin position="190"/>
        <end position="208"/>
    </location>
</feature>
<dbReference type="Proteomes" id="UP001600888">
    <property type="component" value="Unassembled WGS sequence"/>
</dbReference>
<evidence type="ECO:0000313" key="8">
    <source>
        <dbReference type="EMBL" id="KAL2281512.1"/>
    </source>
</evidence>
<dbReference type="InterPro" id="IPR011701">
    <property type="entry name" value="MFS"/>
</dbReference>
<evidence type="ECO:0000256" key="4">
    <source>
        <dbReference type="ARBA" id="ARBA00023136"/>
    </source>
</evidence>
<feature type="transmembrane region" description="Helical" evidence="6">
    <location>
        <begin position="160"/>
        <end position="184"/>
    </location>
</feature>
<feature type="transmembrane region" description="Helical" evidence="6">
    <location>
        <begin position="258"/>
        <end position="283"/>
    </location>
</feature>
<feature type="transmembrane region" description="Helical" evidence="6">
    <location>
        <begin position="102"/>
        <end position="121"/>
    </location>
</feature>
<feature type="region of interest" description="Disordered" evidence="5">
    <location>
        <begin position="520"/>
        <end position="554"/>
    </location>
</feature>
<dbReference type="EMBL" id="JBAWTH010000056">
    <property type="protein sequence ID" value="KAL2281512.1"/>
    <property type="molecule type" value="Genomic_DNA"/>
</dbReference>
<sequence length="554" mass="60086">MDLPPADGNEPNPGPRQPDADHLFRESNIPPWRFAFLCVGLCLGLCLSMIDASIVATSLYTIGVEFNDVERINWVALAYTLTFLGSAVFFSRLADVIGRRNAFVAAFVIFFSFSLGCGFSQNMNTLIACRALQGIGGSGLFSVTMIIFPEMTPPKSRNYIAPLIGAVVSTSGVLGPVLGGLFTAYTTWRWVFWINGPIGFVSMILFYVSWPDAEYLPTINKRSWKDLDFPGSLLVVTAAVLVVFAFQDAGYSHTENPWARATFIAPLVAGLVCWICLFAWESVFEHFWRKKMAALPLVLIRNRVFTAVILNTIFLGFAYLATLYAVPLRLQVVNDKSPVIAGVMMLPMLGGTGIGSVITGALSKRRNRLSETMTVASALVTLGLALETTVSDSAELEPKFLGFLVFIGLGYGMITSSATMFTAMEAPITEHAPAQGIISQSRMLGGSIGIAMSSAVLAVEQRKQLGEVVSSDSLPTLVSTSQADIRKAYNDAFTNTMQVCAIIAGVGVLLTMGTYRRNRGSLEQQRDEQVRTENQRREAEKKATADTAGSQSSA</sequence>
<organism evidence="8 9">
    <name type="scientific">Diaporthe vaccinii</name>
    <dbReference type="NCBI Taxonomy" id="105482"/>
    <lineage>
        <taxon>Eukaryota</taxon>
        <taxon>Fungi</taxon>
        <taxon>Dikarya</taxon>
        <taxon>Ascomycota</taxon>
        <taxon>Pezizomycotina</taxon>
        <taxon>Sordariomycetes</taxon>
        <taxon>Sordariomycetidae</taxon>
        <taxon>Diaporthales</taxon>
        <taxon>Diaporthaceae</taxon>
        <taxon>Diaporthe</taxon>
        <taxon>Diaporthe eres species complex</taxon>
    </lineage>
</organism>